<feature type="compositionally biased region" description="Polar residues" evidence="1">
    <location>
        <begin position="33"/>
        <end position="45"/>
    </location>
</feature>
<dbReference type="Proteomes" id="UP001569511">
    <property type="component" value="Unassembled WGS sequence"/>
</dbReference>
<keyword evidence="3" id="KW-1185">Reference proteome</keyword>
<evidence type="ECO:0000313" key="2">
    <source>
        <dbReference type="EMBL" id="MFA0977944.1"/>
    </source>
</evidence>
<proteinExistence type="predicted"/>
<gene>
    <name evidence="2" type="ORF">ACDH57_21365</name>
</gene>
<reference evidence="2 3" key="1">
    <citation type="submission" date="2024-06" db="EMBL/GenBank/DDBJ databases">
        <title>Genome sequences for Pseudomonas syringae strains with characterized LPS.</title>
        <authorList>
            <person name="Baltrus D.A."/>
            <person name="Krings L."/>
        </authorList>
    </citation>
    <scope>NUCLEOTIDE SEQUENCE [LARGE SCALE GENOMIC DNA]</scope>
    <source>
        <strain evidence="2 3">NCPPB79</strain>
    </source>
</reference>
<evidence type="ECO:0000313" key="3">
    <source>
        <dbReference type="Proteomes" id="UP001569511"/>
    </source>
</evidence>
<dbReference type="InterPro" id="IPR021277">
    <property type="entry name" value="DUF2610"/>
</dbReference>
<dbReference type="Pfam" id="PF11020">
    <property type="entry name" value="DUF2610"/>
    <property type="match status" value="1"/>
</dbReference>
<organism evidence="2 3">
    <name type="scientific">Pseudomonas ficuserectae</name>
    <dbReference type="NCBI Taxonomy" id="53410"/>
    <lineage>
        <taxon>Bacteria</taxon>
        <taxon>Pseudomonadati</taxon>
        <taxon>Pseudomonadota</taxon>
        <taxon>Gammaproteobacteria</taxon>
        <taxon>Pseudomonadales</taxon>
        <taxon>Pseudomonadaceae</taxon>
        <taxon>Pseudomonas</taxon>
    </lineage>
</organism>
<accession>A0ABV4PZ88</accession>
<feature type="compositionally biased region" description="Basic and acidic residues" evidence="1">
    <location>
        <begin position="19"/>
        <end position="30"/>
    </location>
</feature>
<dbReference type="EMBL" id="JBGMSW010000014">
    <property type="protein sequence ID" value="MFA0977944.1"/>
    <property type="molecule type" value="Genomic_DNA"/>
</dbReference>
<sequence>MSVQPPSCQKRRSQLPLQKQEDWLRLERGGSVEASNPSSTLTPGG</sequence>
<dbReference type="RefSeq" id="WP_157178013.1">
    <property type="nucleotide sequence ID" value="NZ_JBGMSW010000014.1"/>
</dbReference>
<name>A0ABV4PZ88_9PSED</name>
<protein>
    <submittedName>
        <fullName evidence="2">DUF2610 domain-containing protein</fullName>
    </submittedName>
</protein>
<evidence type="ECO:0000256" key="1">
    <source>
        <dbReference type="SAM" id="MobiDB-lite"/>
    </source>
</evidence>
<comment type="caution">
    <text evidence="2">The sequence shown here is derived from an EMBL/GenBank/DDBJ whole genome shotgun (WGS) entry which is preliminary data.</text>
</comment>
<feature type="region of interest" description="Disordered" evidence="1">
    <location>
        <begin position="1"/>
        <end position="45"/>
    </location>
</feature>